<accession>A0A3L9DMJ8</accession>
<dbReference type="RefSeq" id="WP_121836344.1">
    <property type="nucleotide sequence ID" value="NZ_CP163513.1"/>
</dbReference>
<dbReference type="OrthoDB" id="1778624at2"/>
<comment type="caution">
    <text evidence="1">The sequence shown here is derived from an EMBL/GenBank/DDBJ whole genome shotgun (WGS) entry which is preliminary data.</text>
</comment>
<reference evidence="1 2" key="1">
    <citation type="submission" date="2018-10" db="EMBL/GenBank/DDBJ databases">
        <title>Streptococcus hillyeri sp. nov., isolated from equine tracheal sample.</title>
        <authorList>
            <person name="Macfadyen A.C."/>
            <person name="Waller A."/>
            <person name="Paterson G.K."/>
        </authorList>
    </citation>
    <scope>NUCLEOTIDE SEQUENCE [LARGE SCALE GENOMIC DNA]</scope>
    <source>
        <strain evidence="1 2">28462</strain>
    </source>
</reference>
<evidence type="ECO:0000313" key="2">
    <source>
        <dbReference type="Proteomes" id="UP000279194"/>
    </source>
</evidence>
<dbReference type="EMBL" id="RCVM01000028">
    <property type="protein sequence ID" value="RLY01418.1"/>
    <property type="molecule type" value="Genomic_DNA"/>
</dbReference>
<dbReference type="Proteomes" id="UP000279194">
    <property type="component" value="Unassembled WGS sequence"/>
</dbReference>
<name>A0A3L9DMJ8_9STRE</name>
<proteinExistence type="predicted"/>
<sequence length="68" mass="8033">MYQHYKKPEYFKSVILGMTSMIFPTFFQVQDIPKINLEKLTSGQKVRLDYSKSVKEIKKEAVAFRKAK</sequence>
<keyword evidence="2" id="KW-1185">Reference proteome</keyword>
<organism evidence="1 2">
    <name type="scientific">Streptococcus hillyeri</name>
    <dbReference type="NCBI Taxonomy" id="2282420"/>
    <lineage>
        <taxon>Bacteria</taxon>
        <taxon>Bacillati</taxon>
        <taxon>Bacillota</taxon>
        <taxon>Bacilli</taxon>
        <taxon>Lactobacillales</taxon>
        <taxon>Streptococcaceae</taxon>
        <taxon>Streptococcus</taxon>
    </lineage>
</organism>
<gene>
    <name evidence="1" type="ORF">EAF07_09625</name>
</gene>
<evidence type="ECO:0000313" key="1">
    <source>
        <dbReference type="EMBL" id="RLY01418.1"/>
    </source>
</evidence>
<dbReference type="AlphaFoldDB" id="A0A3L9DMJ8"/>
<protein>
    <submittedName>
        <fullName evidence="1">Uncharacterized protein</fullName>
    </submittedName>
</protein>